<gene>
    <name evidence="3" type="ORF">BDV95DRAFT_568256</name>
</gene>
<dbReference type="EMBL" id="JAADJZ010000008">
    <property type="protein sequence ID" value="KAF2872891.1"/>
    <property type="molecule type" value="Genomic_DNA"/>
</dbReference>
<protein>
    <recommendedName>
        <fullName evidence="2">DUF7730 domain-containing protein</fullName>
    </recommendedName>
</protein>
<dbReference type="AlphaFoldDB" id="A0A7C8IBE3"/>
<feature type="region of interest" description="Disordered" evidence="1">
    <location>
        <begin position="26"/>
        <end position="45"/>
    </location>
</feature>
<accession>A0A7C8IBE3</accession>
<keyword evidence="4" id="KW-1185">Reference proteome</keyword>
<sequence length="189" mass="21614">MCRRPKRISSEDRLAIKEAKAVAVNEQPRQAANQPDRRALPHAGPRRQGLGSLLEQLHLDCRLLIWEHVLRTPHTRLERWRPPCDVRTRSFHFNEQDLDADCFPYRMTTAGSEKLEKPLALLLCCRQMYSEALPILYSSTTFVLSSAMDLHCFRLISSPNGFTRVRGLVITAGRVDWPDGFCSQDVLGE</sequence>
<evidence type="ECO:0000313" key="3">
    <source>
        <dbReference type="EMBL" id="KAF2872891.1"/>
    </source>
</evidence>
<dbReference type="OrthoDB" id="4757095at2759"/>
<comment type="caution">
    <text evidence="3">The sequence shown here is derived from an EMBL/GenBank/DDBJ whole genome shotgun (WGS) entry which is preliminary data.</text>
</comment>
<organism evidence="3 4">
    <name type="scientific">Massariosphaeria phaeospora</name>
    <dbReference type="NCBI Taxonomy" id="100035"/>
    <lineage>
        <taxon>Eukaryota</taxon>
        <taxon>Fungi</taxon>
        <taxon>Dikarya</taxon>
        <taxon>Ascomycota</taxon>
        <taxon>Pezizomycotina</taxon>
        <taxon>Dothideomycetes</taxon>
        <taxon>Pleosporomycetidae</taxon>
        <taxon>Pleosporales</taxon>
        <taxon>Pleosporales incertae sedis</taxon>
        <taxon>Massariosphaeria</taxon>
    </lineage>
</organism>
<evidence type="ECO:0000259" key="2">
    <source>
        <dbReference type="Pfam" id="PF24864"/>
    </source>
</evidence>
<name>A0A7C8IBE3_9PLEO</name>
<evidence type="ECO:0000256" key="1">
    <source>
        <dbReference type="SAM" id="MobiDB-lite"/>
    </source>
</evidence>
<feature type="domain" description="DUF7730" evidence="2">
    <location>
        <begin position="48"/>
        <end position="168"/>
    </location>
</feature>
<dbReference type="Proteomes" id="UP000481861">
    <property type="component" value="Unassembled WGS sequence"/>
</dbReference>
<dbReference type="Pfam" id="PF24864">
    <property type="entry name" value="DUF7730"/>
    <property type="match status" value="1"/>
</dbReference>
<dbReference type="InterPro" id="IPR056632">
    <property type="entry name" value="DUF7730"/>
</dbReference>
<proteinExistence type="predicted"/>
<reference evidence="3 4" key="1">
    <citation type="submission" date="2020-01" db="EMBL/GenBank/DDBJ databases">
        <authorList>
            <consortium name="DOE Joint Genome Institute"/>
            <person name="Haridas S."/>
            <person name="Albert R."/>
            <person name="Binder M."/>
            <person name="Bloem J."/>
            <person name="Labutti K."/>
            <person name="Salamov A."/>
            <person name="Andreopoulos B."/>
            <person name="Baker S.E."/>
            <person name="Barry K."/>
            <person name="Bills G."/>
            <person name="Bluhm B.H."/>
            <person name="Cannon C."/>
            <person name="Castanera R."/>
            <person name="Culley D.E."/>
            <person name="Daum C."/>
            <person name="Ezra D."/>
            <person name="Gonzalez J.B."/>
            <person name="Henrissat B."/>
            <person name="Kuo A."/>
            <person name="Liang C."/>
            <person name="Lipzen A."/>
            <person name="Lutzoni F."/>
            <person name="Magnuson J."/>
            <person name="Mondo S."/>
            <person name="Nolan M."/>
            <person name="Ohm R."/>
            <person name="Pangilinan J."/>
            <person name="Park H.-J.H."/>
            <person name="Ramirez L."/>
            <person name="Alfaro M."/>
            <person name="Sun H."/>
            <person name="Tritt A."/>
            <person name="Yoshinaga Y."/>
            <person name="Zwiers L.-H.L."/>
            <person name="Turgeon B.G."/>
            <person name="Goodwin S.B."/>
            <person name="Spatafora J.W."/>
            <person name="Crous P.W."/>
            <person name="Grigoriev I.V."/>
        </authorList>
    </citation>
    <scope>NUCLEOTIDE SEQUENCE [LARGE SCALE GENOMIC DNA]</scope>
    <source>
        <strain evidence="3 4">CBS 611.86</strain>
    </source>
</reference>
<evidence type="ECO:0000313" key="4">
    <source>
        <dbReference type="Proteomes" id="UP000481861"/>
    </source>
</evidence>